<dbReference type="OrthoDB" id="9810086at2"/>
<proteinExistence type="inferred from homology"/>
<dbReference type="CDD" id="cd06261">
    <property type="entry name" value="TM_PBP2"/>
    <property type="match status" value="1"/>
</dbReference>
<evidence type="ECO:0000256" key="4">
    <source>
        <dbReference type="ARBA" id="ARBA00022692"/>
    </source>
</evidence>
<accession>A0A1H8CIN3</accession>
<dbReference type="SUPFAM" id="SSF161098">
    <property type="entry name" value="MetI-like"/>
    <property type="match status" value="1"/>
</dbReference>
<dbReference type="AlphaFoldDB" id="A0A1H8CIN3"/>
<keyword evidence="4 7" id="KW-0812">Transmembrane</keyword>
<evidence type="ECO:0000256" key="6">
    <source>
        <dbReference type="ARBA" id="ARBA00023136"/>
    </source>
</evidence>
<feature type="transmembrane region" description="Helical" evidence="7">
    <location>
        <begin position="262"/>
        <end position="281"/>
    </location>
</feature>
<feature type="transmembrane region" description="Helical" evidence="7">
    <location>
        <begin position="80"/>
        <end position="101"/>
    </location>
</feature>
<keyword evidence="6 7" id="KW-0472">Membrane</keyword>
<dbReference type="PROSITE" id="PS50928">
    <property type="entry name" value="ABC_TM1"/>
    <property type="match status" value="1"/>
</dbReference>
<feature type="domain" description="ABC transmembrane type-1" evidence="8">
    <location>
        <begin position="78"/>
        <end position="281"/>
    </location>
</feature>
<feature type="transmembrane region" description="Helical" evidence="7">
    <location>
        <begin position="113"/>
        <end position="133"/>
    </location>
</feature>
<dbReference type="PANTHER" id="PTHR43744:SF9">
    <property type="entry name" value="POLYGALACTURONAN_RHAMNOGALACTURONAN TRANSPORT SYSTEM PERMEASE PROTEIN YTCP"/>
    <property type="match status" value="1"/>
</dbReference>
<dbReference type="STRING" id="1173111.SAMN05444955_103276"/>
<dbReference type="InterPro" id="IPR035906">
    <property type="entry name" value="MetI-like_sf"/>
</dbReference>
<comment type="similarity">
    <text evidence="7">Belongs to the binding-protein-dependent transport system permease family.</text>
</comment>
<gene>
    <name evidence="9" type="ORF">SAMN05444955_103276</name>
</gene>
<dbReference type="Pfam" id="PF00528">
    <property type="entry name" value="BPD_transp_1"/>
    <property type="match status" value="1"/>
</dbReference>
<dbReference type="RefSeq" id="WP_089965918.1">
    <property type="nucleotide sequence ID" value="NZ_FOCQ01000003.1"/>
</dbReference>
<dbReference type="PANTHER" id="PTHR43744">
    <property type="entry name" value="ABC TRANSPORTER PERMEASE PROTEIN MG189-RELATED-RELATED"/>
    <property type="match status" value="1"/>
</dbReference>
<evidence type="ECO:0000256" key="3">
    <source>
        <dbReference type="ARBA" id="ARBA00022475"/>
    </source>
</evidence>
<dbReference type="GO" id="GO:0055085">
    <property type="term" value="P:transmembrane transport"/>
    <property type="evidence" value="ECO:0007669"/>
    <property type="project" value="InterPro"/>
</dbReference>
<evidence type="ECO:0000313" key="9">
    <source>
        <dbReference type="EMBL" id="SEM93947.1"/>
    </source>
</evidence>
<keyword evidence="5 7" id="KW-1133">Transmembrane helix</keyword>
<reference evidence="9 10" key="1">
    <citation type="submission" date="2016-10" db="EMBL/GenBank/DDBJ databases">
        <authorList>
            <person name="de Groot N.N."/>
        </authorList>
    </citation>
    <scope>NUCLEOTIDE SEQUENCE [LARGE SCALE GENOMIC DNA]</scope>
    <source>
        <strain evidence="9 10">DSM 46701</strain>
    </source>
</reference>
<keyword evidence="2 7" id="KW-0813">Transport</keyword>
<protein>
    <submittedName>
        <fullName evidence="9">Putative aldouronate transport system permease protein</fullName>
    </submittedName>
</protein>
<dbReference type="EMBL" id="FOCQ01000003">
    <property type="protein sequence ID" value="SEM93947.1"/>
    <property type="molecule type" value="Genomic_DNA"/>
</dbReference>
<evidence type="ECO:0000313" key="10">
    <source>
        <dbReference type="Proteomes" id="UP000199695"/>
    </source>
</evidence>
<feature type="transmembrane region" description="Helical" evidence="7">
    <location>
        <begin position="186"/>
        <end position="208"/>
    </location>
</feature>
<evidence type="ECO:0000256" key="2">
    <source>
        <dbReference type="ARBA" id="ARBA00022448"/>
    </source>
</evidence>
<evidence type="ECO:0000256" key="7">
    <source>
        <dbReference type="RuleBase" id="RU363032"/>
    </source>
</evidence>
<dbReference type="Gene3D" id="1.10.3720.10">
    <property type="entry name" value="MetI-like"/>
    <property type="match status" value="1"/>
</dbReference>
<keyword evidence="3" id="KW-1003">Cell membrane</keyword>
<evidence type="ECO:0000256" key="5">
    <source>
        <dbReference type="ARBA" id="ARBA00022989"/>
    </source>
</evidence>
<evidence type="ECO:0000259" key="8">
    <source>
        <dbReference type="PROSITE" id="PS50928"/>
    </source>
</evidence>
<comment type="subcellular location">
    <subcellularLocation>
        <location evidence="1 7">Cell membrane</location>
        <topology evidence="1 7">Multi-pass membrane protein</topology>
    </subcellularLocation>
</comment>
<feature type="transmembrane region" description="Helical" evidence="7">
    <location>
        <begin position="16"/>
        <end position="37"/>
    </location>
</feature>
<dbReference type="GO" id="GO:0005886">
    <property type="term" value="C:plasma membrane"/>
    <property type="evidence" value="ECO:0007669"/>
    <property type="project" value="UniProtKB-SubCell"/>
</dbReference>
<organism evidence="9 10">
    <name type="scientific">Lihuaxuella thermophila</name>
    <dbReference type="NCBI Taxonomy" id="1173111"/>
    <lineage>
        <taxon>Bacteria</taxon>
        <taxon>Bacillati</taxon>
        <taxon>Bacillota</taxon>
        <taxon>Bacilli</taxon>
        <taxon>Bacillales</taxon>
        <taxon>Thermoactinomycetaceae</taxon>
        <taxon>Lihuaxuella</taxon>
    </lineage>
</organism>
<evidence type="ECO:0000256" key="1">
    <source>
        <dbReference type="ARBA" id="ARBA00004651"/>
    </source>
</evidence>
<feature type="transmembrane region" description="Helical" evidence="7">
    <location>
        <begin position="145"/>
        <end position="165"/>
    </location>
</feature>
<sequence>MNTILYKTKSDRIVDAILYLILTLFALAALFPIYYVFVMSVTPIDVVLKNGGFVIFPEKVTWEGYKAIFESPVIPRALQVTVFVTVVGTALNLIVTTLLAYPLSKKQLPGRNFFLFMIVFTMLFSGGLIPLYLVVRATGLLNTVWALIIPGLVSAFNMLIMKTFFENLPEEIEEAAKVDGCGELAALFRIVLPLSKPIMATMALFYGIQHWNAYFQGIMYITDKSLYPMQVVLRNMLQAQSVSQELLTQNPTLIQQLPPETLQMAAVVVTILPVLVIYPFVQKYFVKGFLLGSVKE</sequence>
<dbReference type="Proteomes" id="UP000199695">
    <property type="component" value="Unassembled WGS sequence"/>
</dbReference>
<dbReference type="InterPro" id="IPR000515">
    <property type="entry name" value="MetI-like"/>
</dbReference>
<keyword evidence="10" id="KW-1185">Reference proteome</keyword>
<name>A0A1H8CIN3_9BACL</name>